<evidence type="ECO:0000256" key="3">
    <source>
        <dbReference type="SAM" id="SignalP"/>
    </source>
</evidence>
<dbReference type="Proteomes" id="UP000092555">
    <property type="component" value="Unassembled WGS sequence"/>
</dbReference>
<feature type="chain" id="PRO_5008508837" description="GOLD domain-containing protein" evidence="3">
    <location>
        <begin position="22"/>
        <end position="290"/>
    </location>
</feature>
<dbReference type="InterPro" id="IPR009038">
    <property type="entry name" value="GOLD_dom"/>
</dbReference>
<dbReference type="RefSeq" id="XP_018714394.1">
    <property type="nucleotide sequence ID" value="XM_018858594.1"/>
</dbReference>
<feature type="coiled-coil region" evidence="1">
    <location>
        <begin position="204"/>
        <end position="252"/>
    </location>
</feature>
<evidence type="ECO:0000313" key="6">
    <source>
        <dbReference type="Proteomes" id="UP000092555"/>
    </source>
</evidence>
<feature type="domain" description="GOLD" evidence="4">
    <location>
        <begin position="21"/>
        <end position="284"/>
    </location>
</feature>
<feature type="signal peptide" evidence="3">
    <location>
        <begin position="1"/>
        <end position="21"/>
    </location>
</feature>
<evidence type="ECO:0000313" key="5">
    <source>
        <dbReference type="EMBL" id="OBA23913.1"/>
    </source>
</evidence>
<keyword evidence="2" id="KW-1133">Transmembrane helix</keyword>
<dbReference type="EMBL" id="LXTC01000001">
    <property type="protein sequence ID" value="OBA23913.1"/>
    <property type="molecule type" value="Genomic_DNA"/>
</dbReference>
<dbReference type="Pfam" id="PF01105">
    <property type="entry name" value="EMP24_GP25L"/>
    <property type="match status" value="1"/>
</dbReference>
<dbReference type="AlphaFoldDB" id="A0A1A0HJ97"/>
<proteinExistence type="predicted"/>
<reference evidence="5 6" key="1">
    <citation type="submission" date="2016-05" db="EMBL/GenBank/DDBJ databases">
        <title>Comparative genomics of biotechnologically important yeasts.</title>
        <authorList>
            <consortium name="DOE Joint Genome Institute"/>
            <person name="Riley R."/>
            <person name="Haridas S."/>
            <person name="Wolfe K.H."/>
            <person name="Lopes M.R."/>
            <person name="Hittinger C.T."/>
            <person name="Goker M."/>
            <person name="Salamov A."/>
            <person name="Wisecaver J."/>
            <person name="Long T.M."/>
            <person name="Aerts A.L."/>
            <person name="Barry K."/>
            <person name="Choi C."/>
            <person name="Clum A."/>
            <person name="Coughlan A.Y."/>
            <person name="Deshpande S."/>
            <person name="Douglass A.P."/>
            <person name="Hanson S.J."/>
            <person name="Klenk H.-P."/>
            <person name="LaButti K."/>
            <person name="Lapidus A."/>
            <person name="Lindquist E."/>
            <person name="Lipzen A."/>
            <person name="Meier-kolthoff J.P."/>
            <person name="Ohm R.A."/>
            <person name="Otillar R.P."/>
            <person name="Pangilinan J."/>
            <person name="Peng Y."/>
            <person name="Rokas A."/>
            <person name="Rosa C.A."/>
            <person name="Scheuner C."/>
            <person name="Sibirny A.A."/>
            <person name="Slot J.C."/>
            <person name="Stielow J.B."/>
            <person name="Sun H."/>
            <person name="Kurtzman C.P."/>
            <person name="Blackwell M."/>
            <person name="Grigoriev I.V."/>
            <person name="Jeffries T.W."/>
        </authorList>
    </citation>
    <scope>NUCLEOTIDE SEQUENCE [LARGE SCALE GENOMIC DNA]</scope>
    <source>
        <strain evidence="5 6">NRRL YB-4993</strain>
    </source>
</reference>
<dbReference type="GeneID" id="30031570"/>
<keyword evidence="3" id="KW-0732">Signal</keyword>
<accession>A0A1A0HJ97</accession>
<organism evidence="5 6">
    <name type="scientific">Metschnikowia bicuspidata var. bicuspidata NRRL YB-4993</name>
    <dbReference type="NCBI Taxonomy" id="869754"/>
    <lineage>
        <taxon>Eukaryota</taxon>
        <taxon>Fungi</taxon>
        <taxon>Dikarya</taxon>
        <taxon>Ascomycota</taxon>
        <taxon>Saccharomycotina</taxon>
        <taxon>Pichiomycetes</taxon>
        <taxon>Metschnikowiaceae</taxon>
        <taxon>Metschnikowia</taxon>
    </lineage>
</organism>
<dbReference type="SMART" id="SM01190">
    <property type="entry name" value="EMP24_GP25L"/>
    <property type="match status" value="1"/>
</dbReference>
<evidence type="ECO:0000256" key="2">
    <source>
        <dbReference type="SAM" id="Phobius"/>
    </source>
</evidence>
<keyword evidence="6" id="KW-1185">Reference proteome</keyword>
<feature type="transmembrane region" description="Helical" evidence="2">
    <location>
        <begin position="262"/>
        <end position="283"/>
    </location>
</feature>
<evidence type="ECO:0000256" key="1">
    <source>
        <dbReference type="SAM" id="Coils"/>
    </source>
</evidence>
<keyword evidence="2" id="KW-0812">Transmembrane</keyword>
<comment type="caution">
    <text evidence="5">The sequence shown here is derived from an EMBL/GenBank/DDBJ whole genome shotgun (WGS) entry which is preliminary data.</text>
</comment>
<protein>
    <recommendedName>
        <fullName evidence="4">GOLD domain-containing protein</fullName>
    </recommendedName>
</protein>
<gene>
    <name evidence="5" type="ORF">METBIDRAFT_76834</name>
</gene>
<keyword evidence="2" id="KW-0472">Membrane</keyword>
<name>A0A1A0HJ97_9ASCO</name>
<keyword evidence="1" id="KW-0175">Coiled coil</keyword>
<evidence type="ECO:0000259" key="4">
    <source>
        <dbReference type="SMART" id="SM01190"/>
    </source>
</evidence>
<sequence length="290" mass="33492">MRLYLFSFLAVLSLCLSHVFAIGLTIPPVVYSEQKHYSSLTNLLNCISYTTSKDDIIMVSVESGHKVPSQQLNLRVFDSEDNTLRSMQDISGEQSVIFTNLNNPIQIPQTEAKNLLGLKYRRQTKNIADELYVSGMSQVHICFDNVYFDKSWSFRKSPRDVHLDVSIRNITTLKQTNYNNYAKYFIRPSNTDTNDDPVGDYSNYDFTENDFNNAVRNLQTLLNEVSEELKSSEGTLRNLQTLESELRNVNESIFESFTRTTLLIITTICVFGVAQLTYIRFLLKKRDFYR</sequence>
<dbReference type="OrthoDB" id="4013248at2759"/>